<sequence>MWGTISRLFATKPRSSVRSPEPGEEAVAAEKEEKNYYYYNNSDPACKNLNGVPQAELAVHVFESMDRNMGDDRRPKGGPGDHGVTDNEHFSDAYDTRQDKCLELFNESSCTLTTSSEAAQVKDRARNCLCTCNAVHLKSQFDVVIFQHIIVGLVGFRA</sequence>
<dbReference type="EMBL" id="JAHXZJ010000001">
    <property type="protein sequence ID" value="KAH0567021.1"/>
    <property type="molecule type" value="Genomic_DNA"/>
</dbReference>
<evidence type="ECO:0000313" key="2">
    <source>
        <dbReference type="EMBL" id="KAH0567021.1"/>
    </source>
</evidence>
<dbReference type="AlphaFoldDB" id="A0AAV7J6I8"/>
<evidence type="ECO:0000256" key="1">
    <source>
        <dbReference type="SAM" id="MobiDB-lite"/>
    </source>
</evidence>
<accession>A0AAV7J6I8</accession>
<dbReference type="Proteomes" id="UP000826195">
    <property type="component" value="Unassembled WGS sequence"/>
</dbReference>
<evidence type="ECO:0000313" key="3">
    <source>
        <dbReference type="Proteomes" id="UP000826195"/>
    </source>
</evidence>
<name>A0AAV7J6I8_COTGL</name>
<reference evidence="2 3" key="1">
    <citation type="journal article" date="2021" name="J. Hered.">
        <title>A chromosome-level genome assembly of the parasitoid wasp, Cotesia glomerata (Hymenoptera: Braconidae).</title>
        <authorList>
            <person name="Pinto B.J."/>
            <person name="Weis J.J."/>
            <person name="Gamble T."/>
            <person name="Ode P.J."/>
            <person name="Paul R."/>
            <person name="Zaspel J.M."/>
        </authorList>
    </citation>
    <scope>NUCLEOTIDE SEQUENCE [LARGE SCALE GENOMIC DNA]</scope>
    <source>
        <strain evidence="2">CgM1</strain>
    </source>
</reference>
<comment type="caution">
    <text evidence="2">The sequence shown here is derived from an EMBL/GenBank/DDBJ whole genome shotgun (WGS) entry which is preliminary data.</text>
</comment>
<feature type="region of interest" description="Disordered" evidence="1">
    <location>
        <begin position="66"/>
        <end position="87"/>
    </location>
</feature>
<protein>
    <submittedName>
        <fullName evidence="2">Uncharacterized protein</fullName>
    </submittedName>
</protein>
<organism evidence="2 3">
    <name type="scientific">Cotesia glomerata</name>
    <name type="common">Lepidopteran parasitic wasp</name>
    <name type="synonym">Apanteles glomeratus</name>
    <dbReference type="NCBI Taxonomy" id="32391"/>
    <lineage>
        <taxon>Eukaryota</taxon>
        <taxon>Metazoa</taxon>
        <taxon>Ecdysozoa</taxon>
        <taxon>Arthropoda</taxon>
        <taxon>Hexapoda</taxon>
        <taxon>Insecta</taxon>
        <taxon>Pterygota</taxon>
        <taxon>Neoptera</taxon>
        <taxon>Endopterygota</taxon>
        <taxon>Hymenoptera</taxon>
        <taxon>Apocrita</taxon>
        <taxon>Ichneumonoidea</taxon>
        <taxon>Braconidae</taxon>
        <taxon>Microgastrinae</taxon>
        <taxon>Cotesia</taxon>
    </lineage>
</organism>
<keyword evidence="3" id="KW-1185">Reference proteome</keyword>
<gene>
    <name evidence="2" type="ORF">KQX54_006098</name>
</gene>
<feature type="compositionally biased region" description="Basic and acidic residues" evidence="1">
    <location>
        <begin position="66"/>
        <end position="75"/>
    </location>
</feature>
<proteinExistence type="predicted"/>